<sequence>MGYGKPAAWGLLCSVGLIPVCAGAADSTSASASARITLQIAPRVQLRQVEGSSRQQLCLGHIPARHYYLLVIRGSSDGGRQLPGRGGSFCLPVSVTEGAGELLIVAQ</sequence>
<name>A0ABW1YRT3_9GAMM</name>
<dbReference type="RefSeq" id="WP_193191423.1">
    <property type="nucleotide sequence ID" value="NZ_JACZFR010000018.1"/>
</dbReference>
<dbReference type="Proteomes" id="UP001596425">
    <property type="component" value="Unassembled WGS sequence"/>
</dbReference>
<keyword evidence="1" id="KW-0732">Signal</keyword>
<evidence type="ECO:0000313" key="3">
    <source>
        <dbReference type="Proteomes" id="UP001596425"/>
    </source>
</evidence>
<feature type="chain" id="PRO_5046242916" evidence="1">
    <location>
        <begin position="25"/>
        <end position="107"/>
    </location>
</feature>
<feature type="signal peptide" evidence="1">
    <location>
        <begin position="1"/>
        <end position="24"/>
    </location>
</feature>
<proteinExistence type="predicted"/>
<gene>
    <name evidence="2" type="ORF">ACFQBM_16130</name>
</gene>
<evidence type="ECO:0000256" key="1">
    <source>
        <dbReference type="SAM" id="SignalP"/>
    </source>
</evidence>
<accession>A0ABW1YRT3</accession>
<comment type="caution">
    <text evidence="2">The sequence shown here is derived from an EMBL/GenBank/DDBJ whole genome shotgun (WGS) entry which is preliminary data.</text>
</comment>
<reference evidence="3" key="1">
    <citation type="journal article" date="2019" name="Int. J. Syst. Evol. Microbiol.">
        <title>The Global Catalogue of Microorganisms (GCM) 10K type strain sequencing project: providing services to taxonomists for standard genome sequencing and annotation.</title>
        <authorList>
            <consortium name="The Broad Institute Genomics Platform"/>
            <consortium name="The Broad Institute Genome Sequencing Center for Infectious Disease"/>
            <person name="Wu L."/>
            <person name="Ma J."/>
        </authorList>
    </citation>
    <scope>NUCLEOTIDE SEQUENCE [LARGE SCALE GENOMIC DNA]</scope>
    <source>
        <strain evidence="3">CGMCC 1.13718</strain>
    </source>
</reference>
<keyword evidence="3" id="KW-1185">Reference proteome</keyword>
<protein>
    <submittedName>
        <fullName evidence="2">Uncharacterized protein</fullName>
    </submittedName>
</protein>
<evidence type="ECO:0000313" key="2">
    <source>
        <dbReference type="EMBL" id="MFC6634817.1"/>
    </source>
</evidence>
<organism evidence="2 3">
    <name type="scientific">Microbulbifer taiwanensis</name>
    <dbReference type="NCBI Taxonomy" id="986746"/>
    <lineage>
        <taxon>Bacteria</taxon>
        <taxon>Pseudomonadati</taxon>
        <taxon>Pseudomonadota</taxon>
        <taxon>Gammaproteobacteria</taxon>
        <taxon>Cellvibrionales</taxon>
        <taxon>Microbulbiferaceae</taxon>
        <taxon>Microbulbifer</taxon>
    </lineage>
</organism>
<dbReference type="EMBL" id="JBHSVR010000001">
    <property type="protein sequence ID" value="MFC6634817.1"/>
    <property type="molecule type" value="Genomic_DNA"/>
</dbReference>